<feature type="compositionally biased region" description="Polar residues" evidence="1">
    <location>
        <begin position="1"/>
        <end position="16"/>
    </location>
</feature>
<proteinExistence type="predicted"/>
<evidence type="ECO:0000313" key="3">
    <source>
        <dbReference type="Proteomes" id="UP000075714"/>
    </source>
</evidence>
<feature type="compositionally biased region" description="Acidic residues" evidence="1">
    <location>
        <begin position="409"/>
        <end position="421"/>
    </location>
</feature>
<feature type="compositionally biased region" description="Low complexity" evidence="1">
    <location>
        <begin position="149"/>
        <end position="166"/>
    </location>
</feature>
<feature type="compositionally biased region" description="Basic and acidic residues" evidence="1">
    <location>
        <begin position="363"/>
        <end position="373"/>
    </location>
</feature>
<gene>
    <name evidence="2" type="ORF">GPECTOR_12g399</name>
</gene>
<reference evidence="3" key="1">
    <citation type="journal article" date="2016" name="Nat. Commun.">
        <title>The Gonium pectorale genome demonstrates co-option of cell cycle regulation during the evolution of multicellularity.</title>
        <authorList>
            <person name="Hanschen E.R."/>
            <person name="Marriage T.N."/>
            <person name="Ferris P.J."/>
            <person name="Hamaji T."/>
            <person name="Toyoda A."/>
            <person name="Fujiyama A."/>
            <person name="Neme R."/>
            <person name="Noguchi H."/>
            <person name="Minakuchi Y."/>
            <person name="Suzuki M."/>
            <person name="Kawai-Toyooka H."/>
            <person name="Smith D.R."/>
            <person name="Sparks H."/>
            <person name="Anderson J."/>
            <person name="Bakaric R."/>
            <person name="Luria V."/>
            <person name="Karger A."/>
            <person name="Kirschner M.W."/>
            <person name="Durand P.M."/>
            <person name="Michod R.E."/>
            <person name="Nozaki H."/>
            <person name="Olson B.J."/>
        </authorList>
    </citation>
    <scope>NUCLEOTIDE SEQUENCE [LARGE SCALE GENOMIC DNA]</scope>
    <source>
        <strain evidence="3">NIES-2863</strain>
    </source>
</reference>
<evidence type="ECO:0000313" key="2">
    <source>
        <dbReference type="EMBL" id="KXZ51437.1"/>
    </source>
</evidence>
<feature type="region of interest" description="Disordered" evidence="1">
    <location>
        <begin position="1"/>
        <end position="24"/>
    </location>
</feature>
<dbReference type="Proteomes" id="UP000075714">
    <property type="component" value="Unassembled WGS sequence"/>
</dbReference>
<keyword evidence="3" id="KW-1185">Reference proteome</keyword>
<name>A0A150GNP6_GONPE</name>
<dbReference type="AlphaFoldDB" id="A0A150GNP6"/>
<sequence length="485" mass="48451">MVDGSQSTGASQNPQNGLVRDAGGAAAAAPAYGFNASQRALLGAARTQLRLRAGDLSSGDCSSGSGALDDASALDLEPSQPLLQVQPRALSASVATGVSGRRVPGRADTSDDQLIGLRLGRGHSTDTGQTGRGRDQGVTRSARASARQLAPSLASTATASAGTPASYDDSDEDISLEGLDVLSPAASHGPSSGPVSGAMGGVRTVSGTALGAGAVFSGFACTEEPGDTGADARAVSPMLLSPAPPRLALGRLEVVPGTPDGAMQGKSSPTWEELDDMMARGMAALEVTPPSLPRLRIPSRFAPEVPAAPAAAAPAAAAPRALLPPRAPLPPQAAAAAASTAAGGSSGRGVVCDAVTRVQTEHEGAGFDPDHPSNYDGDDPSAADTFFSSPFFDENMLEEAGSEFGSDAGSDDEEEDVVEEPEPPHQAVAAPAGGRADESAGAGDSEGEPAPPPAPVVNRLQQPAAGHQVVGRVVAGLRRPARNRA</sequence>
<comment type="caution">
    <text evidence="2">The sequence shown here is derived from an EMBL/GenBank/DDBJ whole genome shotgun (WGS) entry which is preliminary data.</text>
</comment>
<evidence type="ECO:0000256" key="1">
    <source>
        <dbReference type="SAM" id="MobiDB-lite"/>
    </source>
</evidence>
<protein>
    <submittedName>
        <fullName evidence="2">Uncharacterized protein</fullName>
    </submittedName>
</protein>
<organism evidence="2 3">
    <name type="scientific">Gonium pectorale</name>
    <name type="common">Green alga</name>
    <dbReference type="NCBI Taxonomy" id="33097"/>
    <lineage>
        <taxon>Eukaryota</taxon>
        <taxon>Viridiplantae</taxon>
        <taxon>Chlorophyta</taxon>
        <taxon>core chlorophytes</taxon>
        <taxon>Chlorophyceae</taxon>
        <taxon>CS clade</taxon>
        <taxon>Chlamydomonadales</taxon>
        <taxon>Volvocaceae</taxon>
        <taxon>Gonium</taxon>
    </lineage>
</organism>
<feature type="region of interest" description="Disordered" evidence="1">
    <location>
        <begin position="363"/>
        <end position="485"/>
    </location>
</feature>
<dbReference type="OrthoDB" id="6105938at2759"/>
<feature type="region of interest" description="Disordered" evidence="1">
    <location>
        <begin position="93"/>
        <end position="172"/>
    </location>
</feature>
<accession>A0A150GNP6</accession>
<dbReference type="EMBL" id="LSYV01000013">
    <property type="protein sequence ID" value="KXZ51437.1"/>
    <property type="molecule type" value="Genomic_DNA"/>
</dbReference>